<dbReference type="Proteomes" id="UP000053815">
    <property type="component" value="Unassembled WGS sequence"/>
</dbReference>
<keyword evidence="1" id="KW-0472">Membrane</keyword>
<name>A0A0C9MYP0_9FUNG</name>
<reference evidence="2" key="1">
    <citation type="submission" date="2014-09" db="EMBL/GenBank/DDBJ databases">
        <title>Draft genome sequence of an oleaginous Mucoromycotina fungus Mucor ambiguus NBRC6742.</title>
        <authorList>
            <person name="Takeda I."/>
            <person name="Yamane N."/>
            <person name="Morita T."/>
            <person name="Tamano K."/>
            <person name="Machida M."/>
            <person name="Baker S."/>
            <person name="Koike H."/>
        </authorList>
    </citation>
    <scope>NUCLEOTIDE SEQUENCE</scope>
    <source>
        <strain evidence="2">NBRC 6742</strain>
    </source>
</reference>
<sequence length="127" mass="14425">MESLLQTFTKKLFTFRKVLPFVRPVFNDKNLANTSNRKYMVWSGCIVLDKVNNRPDYIAQKLKNISSGGPMLLIVEVKGEDVQQDIHVSCSLGLQASVYFASLFGIGVYYLMIELLPLKISEDMTEI</sequence>
<keyword evidence="1" id="KW-0812">Transmembrane</keyword>
<keyword evidence="1" id="KW-1133">Transmembrane helix</keyword>
<keyword evidence="3" id="KW-1185">Reference proteome</keyword>
<evidence type="ECO:0000313" key="2">
    <source>
        <dbReference type="EMBL" id="GAN07358.1"/>
    </source>
</evidence>
<protein>
    <submittedName>
        <fullName evidence="2">Uncharacterized protein</fullName>
    </submittedName>
</protein>
<feature type="transmembrane region" description="Helical" evidence="1">
    <location>
        <begin position="92"/>
        <end position="112"/>
    </location>
</feature>
<dbReference type="EMBL" id="DF836447">
    <property type="protein sequence ID" value="GAN07358.1"/>
    <property type="molecule type" value="Genomic_DNA"/>
</dbReference>
<organism evidence="2">
    <name type="scientific">Mucor ambiguus</name>
    <dbReference type="NCBI Taxonomy" id="91626"/>
    <lineage>
        <taxon>Eukaryota</taxon>
        <taxon>Fungi</taxon>
        <taxon>Fungi incertae sedis</taxon>
        <taxon>Mucoromycota</taxon>
        <taxon>Mucoromycotina</taxon>
        <taxon>Mucoromycetes</taxon>
        <taxon>Mucorales</taxon>
        <taxon>Mucorineae</taxon>
        <taxon>Mucoraceae</taxon>
        <taxon>Mucor</taxon>
    </lineage>
</organism>
<proteinExistence type="predicted"/>
<evidence type="ECO:0000313" key="3">
    <source>
        <dbReference type="Proteomes" id="UP000053815"/>
    </source>
</evidence>
<accession>A0A0C9MYP0</accession>
<evidence type="ECO:0000256" key="1">
    <source>
        <dbReference type="SAM" id="Phobius"/>
    </source>
</evidence>
<gene>
    <name evidence="2" type="ORF">MAM1_0158c06855</name>
</gene>
<dbReference type="AlphaFoldDB" id="A0A0C9MYP0"/>